<evidence type="ECO:0000313" key="4">
    <source>
        <dbReference type="Proteomes" id="UP000199051"/>
    </source>
</evidence>
<keyword evidence="2" id="KW-0472">Membrane</keyword>
<keyword evidence="2" id="KW-0812">Transmembrane</keyword>
<proteinExistence type="predicted"/>
<evidence type="ECO:0000313" key="3">
    <source>
        <dbReference type="EMBL" id="SER25347.1"/>
    </source>
</evidence>
<accession>A0A1H9MPE0</accession>
<dbReference type="STRING" id="155974.SAMN04487818_102255"/>
<protein>
    <submittedName>
        <fullName evidence="3">Uncharacterized protein</fullName>
    </submittedName>
</protein>
<feature type="region of interest" description="Disordered" evidence="1">
    <location>
        <begin position="131"/>
        <end position="165"/>
    </location>
</feature>
<name>A0A1H9MPE0_9PSEU</name>
<feature type="transmembrane region" description="Helical" evidence="2">
    <location>
        <begin position="89"/>
        <end position="107"/>
    </location>
</feature>
<organism evidence="3 4">
    <name type="scientific">Actinokineospora terrae</name>
    <dbReference type="NCBI Taxonomy" id="155974"/>
    <lineage>
        <taxon>Bacteria</taxon>
        <taxon>Bacillati</taxon>
        <taxon>Actinomycetota</taxon>
        <taxon>Actinomycetes</taxon>
        <taxon>Pseudonocardiales</taxon>
        <taxon>Pseudonocardiaceae</taxon>
        <taxon>Actinokineospora</taxon>
    </lineage>
</organism>
<dbReference type="AlphaFoldDB" id="A0A1H9MPE0"/>
<evidence type="ECO:0000256" key="2">
    <source>
        <dbReference type="SAM" id="Phobius"/>
    </source>
</evidence>
<feature type="compositionally biased region" description="Low complexity" evidence="1">
    <location>
        <begin position="135"/>
        <end position="161"/>
    </location>
</feature>
<reference evidence="4" key="1">
    <citation type="submission" date="2016-10" db="EMBL/GenBank/DDBJ databases">
        <authorList>
            <person name="Varghese N."/>
            <person name="Submissions S."/>
        </authorList>
    </citation>
    <scope>NUCLEOTIDE SEQUENCE [LARGE SCALE GENOMIC DNA]</scope>
    <source>
        <strain evidence="4">DSM 44260</strain>
    </source>
</reference>
<gene>
    <name evidence="3" type="ORF">SAMN04487818_102255</name>
</gene>
<sequence>MGRVSTTMDEDGFTGVPPRVVGEIRVVRGRGPVVVPIPVAVNGEAGTLNVHVPADVRDGALLPIGTAPDGPYMLVRVLEVPKMSNRKKIWAAVGGVVLVGAIALGVARAGSTLSSDEAAAPTSSYLPVKTYTLDPTTTRSPVPTTAPPATTTSLPIATTQPPTVEPRRTLLSEDALKDVKPGSCLANQGTDEAPAMAPAPQCQSGSFKVLNKLVATTDGKACAGKRGYSHAFIVELYNVETYGGVEISRTLSVKDSYVLCLSQR</sequence>
<dbReference type="EMBL" id="FOGI01000002">
    <property type="protein sequence ID" value="SER25347.1"/>
    <property type="molecule type" value="Genomic_DNA"/>
</dbReference>
<dbReference type="Proteomes" id="UP000199051">
    <property type="component" value="Unassembled WGS sequence"/>
</dbReference>
<keyword evidence="4" id="KW-1185">Reference proteome</keyword>
<evidence type="ECO:0000256" key="1">
    <source>
        <dbReference type="SAM" id="MobiDB-lite"/>
    </source>
</evidence>
<keyword evidence="2" id="KW-1133">Transmembrane helix</keyword>